<feature type="region of interest" description="Disordered" evidence="6">
    <location>
        <begin position="142"/>
        <end position="210"/>
    </location>
</feature>
<dbReference type="GO" id="GO:0005634">
    <property type="term" value="C:nucleus"/>
    <property type="evidence" value="ECO:0007669"/>
    <property type="project" value="TreeGrafter"/>
</dbReference>
<dbReference type="GO" id="GO:0005737">
    <property type="term" value="C:cytoplasm"/>
    <property type="evidence" value="ECO:0007669"/>
    <property type="project" value="TreeGrafter"/>
</dbReference>
<feature type="region of interest" description="Disordered" evidence="6">
    <location>
        <begin position="224"/>
        <end position="253"/>
    </location>
</feature>
<name>A0A2X0MHC6_9BASI</name>
<proteinExistence type="inferred from homology"/>
<keyword evidence="3" id="KW-0645">Protease</keyword>
<reference evidence="8 9" key="1">
    <citation type="submission" date="2016-11" db="EMBL/GenBank/DDBJ databases">
        <authorList>
            <person name="Jaros S."/>
            <person name="Januszkiewicz K."/>
            <person name="Wedrychowicz H."/>
        </authorList>
    </citation>
    <scope>NUCLEOTIDE SEQUENCE [LARGE SCALE GENOMIC DNA]</scope>
</reference>
<feature type="compositionally biased region" description="Low complexity" evidence="6">
    <location>
        <begin position="184"/>
        <end position="200"/>
    </location>
</feature>
<evidence type="ECO:0000259" key="7">
    <source>
        <dbReference type="PROSITE" id="PS50600"/>
    </source>
</evidence>
<dbReference type="CDD" id="cd22249">
    <property type="entry name" value="UDM1_RNF168_RNF169-like"/>
    <property type="match status" value="1"/>
</dbReference>
<feature type="compositionally biased region" description="Basic and acidic residues" evidence="6">
    <location>
        <begin position="348"/>
        <end position="371"/>
    </location>
</feature>
<feature type="compositionally biased region" description="Polar residues" evidence="6">
    <location>
        <begin position="1767"/>
        <end position="1777"/>
    </location>
</feature>
<feature type="region of interest" description="Disordered" evidence="6">
    <location>
        <begin position="1101"/>
        <end position="1190"/>
    </location>
</feature>
<dbReference type="SUPFAM" id="SSF54001">
    <property type="entry name" value="Cysteine proteinases"/>
    <property type="match status" value="1"/>
</dbReference>
<evidence type="ECO:0000313" key="9">
    <source>
        <dbReference type="Proteomes" id="UP000249464"/>
    </source>
</evidence>
<feature type="domain" description="Ubiquitin-like protease family profile" evidence="7">
    <location>
        <begin position="840"/>
        <end position="1286"/>
    </location>
</feature>
<dbReference type="Gene3D" id="3.40.395.10">
    <property type="entry name" value="Adenoviral Proteinase, Chain A"/>
    <property type="match status" value="2"/>
</dbReference>
<gene>
    <name evidence="8" type="primary">BQ5605_C009g05723</name>
    <name evidence="8" type="ORF">BQ5605_C009G05723</name>
</gene>
<feature type="compositionally biased region" description="Low complexity" evidence="6">
    <location>
        <begin position="42"/>
        <end position="52"/>
    </location>
</feature>
<keyword evidence="9" id="KW-1185">Reference proteome</keyword>
<protein>
    <submittedName>
        <fullName evidence="8">BQ5605_C009g05723 protein</fullName>
    </submittedName>
</protein>
<feature type="compositionally biased region" description="Basic and acidic residues" evidence="6">
    <location>
        <begin position="1444"/>
        <end position="1454"/>
    </location>
</feature>
<dbReference type="InterPro" id="IPR038765">
    <property type="entry name" value="Papain-like_cys_pep_sf"/>
</dbReference>
<feature type="region of interest" description="Disordered" evidence="6">
    <location>
        <begin position="722"/>
        <end position="801"/>
    </location>
</feature>
<feature type="region of interest" description="Disordered" evidence="6">
    <location>
        <begin position="334"/>
        <end position="431"/>
    </location>
</feature>
<feature type="compositionally biased region" description="Polar residues" evidence="6">
    <location>
        <begin position="1635"/>
        <end position="1645"/>
    </location>
</feature>
<feature type="compositionally biased region" description="Low complexity" evidence="6">
    <location>
        <begin position="21"/>
        <end position="30"/>
    </location>
</feature>
<feature type="compositionally biased region" description="Acidic residues" evidence="6">
    <location>
        <begin position="372"/>
        <end position="390"/>
    </location>
</feature>
<feature type="region of interest" description="Disordered" evidence="6">
    <location>
        <begin position="1389"/>
        <end position="1547"/>
    </location>
</feature>
<dbReference type="GO" id="GO:0006508">
    <property type="term" value="P:proteolysis"/>
    <property type="evidence" value="ECO:0007669"/>
    <property type="project" value="UniProtKB-KW"/>
</dbReference>
<dbReference type="InterPro" id="IPR051947">
    <property type="entry name" value="Sentrin-specific_protease"/>
</dbReference>
<feature type="compositionally biased region" description="Low complexity" evidence="6">
    <location>
        <begin position="1120"/>
        <end position="1132"/>
    </location>
</feature>
<evidence type="ECO:0000256" key="2">
    <source>
        <dbReference type="ARBA" id="ARBA00022553"/>
    </source>
</evidence>
<feature type="compositionally biased region" description="Basic and acidic residues" evidence="6">
    <location>
        <begin position="755"/>
        <end position="771"/>
    </location>
</feature>
<sequence length="1789" mass="193787">MSSHSSLHKDNFGFPNAPTTSASAAGASSSVLTPAQADTTASTSSHQLLDLTLLDHEEESPPIVTRTSRGPPRIDRNELRPIQQQGPLPNRQVLAASFYSAASTPAPLTHRIASNRITTYGNSRRNADRAWDVHYSVDSDNRSTSLDMSHGHKSGVPFAPQDPTMKGKSRQFSGYTAGNGGWSNSGSSSHSYPQPQHQNSGTRRRMSGPSGILGEVKIFHQAMQSAVPRAKPASRRNPTQTLPLDREPKPDQVASMKRIGRISQGAPVDCPSNLSPACSFWSSRLSLMLTSNFVRPIAESRRLSPDTELTSKRTLSQAAGAAIERRANLGVQVKGTADATSKAPQIDVKGKGKAIEKPPEPPEPLKTHLEISSDEEEPNQDLEDDIEGFDDEKPRQNSHRHGQRRASTSAAASNDSRLNNKESSPDALAMPDKAEPAVFHRDRDQSTPIVGPFTRGHAGVGEGARHAQEVIGGQNVDVKKQASVINRMQPRNGSKPVSSTPLAASVRSVNGDGNPSNDLILGPSKKFIPRRANKPKEDITSVATMVFVVEALGIPYRIASTGDCRIMHNSKGVAGLQQLTLRCGADDVCYLRSSDMSGFEKLDDNKNLPMLAIKLSASATEAATKLAHACKFRREGKLNNQIVVWLRFICEPLGNLPEDHAVRRIFDLVARDWPKHLYNKHQIRVDSALTTSPRASDHPCSCLARSSSSAMATRIEMFDAAVSSGRPMSTRRQSAGSVNVDSATSTLANSPRTRQTSDRDGAGSGVKRGESPQELENGMTSIGQRTKRVPRKSAEAARGRFAEATADTVDERYAWQIEEDGTPLERTVLVYPLQGDKTVVSVTHGDTKRLVDGKYLNDTLIEYGLKRAFLNLVERDTKLVEGSKPLAPLVHMFNSFFYKKLDRRGLGKQQTYDSVAKWTAKFDLFEKRIVIVPINEKNHWYLAIVYNPGAILKGDLTVPKQTRQTRHSLLEKADAMATESGVSSSAGSATDTTIEQPDVPPPDLQEPVETSRFFQNPRSSKKAAKPTAFKTDKSEVDVDAALVEETPEDPSAMEIDELADDANLYNGEGLAAKIEIGKDEDGTATTTETVLTDGEVTLASVPNRGTAAETAQLSRNEVLASSSDTDAESSSAVEKALVGPTAKVNLSAPTSAQSGKPLKRTPTPISPSTRPPGTRSPPPPPQPPRQAKNDAAELTIGDSDNEATPLPPMDVTTQCYIMTFDSLGDAHRPVGKNLKDYLRREALAKKGLDISESWVESNAEAFAVDVPQQDNCSDCGLYLIHFVEQFLVDPDDRLRYILPDPEPFNHNVQRYRDEKTRAEKAKDSSKENKAAQLQELLRQRDSIWKGAAAKSKRGELREEVKVLAEQWAEMRRPLEEEEARKRLERAARKAEEKEARLAAELAQTRAEHGDDMADLPDEAKATNPSPSTRVKRTLGDDAPLAATRVEEVEKEKTPKATSEIPDVAADGPSGGENGKPVTTYGKKGKAAAGKSGKGKKKEAQEIILSSGDESNEPSVSPPKRMRPLDDKLSVPIAHIVPPPRAPRHTSTRLTAREAALRAPMVTPVSAEASTSAFKRPLALFPPAPPTVAPVNANRSIPATIDSSRDINVDEAYQMITEVGQAAPAPDSSPLEVASIGTTNAIQHHQSVLPPPSAPYHPSRSTRSRDEVESELPPNKRQAVSSEVGSASALPANGSAVVSGGDFSTPIAKKSGHRRQISQSSDSSELADLPDHSRDEMEMPPSAQTPRAVVPAVSKRVPRASLRHSDKAQSTASPSNNKSNRREPDVVVIE</sequence>
<dbReference type="EMBL" id="FQNC01000049">
    <property type="protein sequence ID" value="SGY84857.1"/>
    <property type="molecule type" value="Genomic_DNA"/>
</dbReference>
<dbReference type="GO" id="GO:0016926">
    <property type="term" value="P:protein desumoylation"/>
    <property type="evidence" value="ECO:0007669"/>
    <property type="project" value="TreeGrafter"/>
</dbReference>
<evidence type="ECO:0000256" key="6">
    <source>
        <dbReference type="SAM" id="MobiDB-lite"/>
    </source>
</evidence>
<comment type="similarity">
    <text evidence="1">Belongs to the peptidase C48 family.</text>
</comment>
<keyword evidence="2" id="KW-0597">Phosphoprotein</keyword>
<evidence type="ECO:0000256" key="5">
    <source>
        <dbReference type="ARBA" id="ARBA00022801"/>
    </source>
</evidence>
<keyword evidence="5" id="KW-0378">Hydrolase</keyword>
<feature type="compositionally biased region" description="Polar residues" evidence="6">
    <location>
        <begin position="726"/>
        <end position="754"/>
    </location>
</feature>
<feature type="compositionally biased region" description="Pro residues" evidence="6">
    <location>
        <begin position="1174"/>
        <end position="1184"/>
    </location>
</feature>
<feature type="compositionally biased region" description="Polar residues" evidence="6">
    <location>
        <begin position="980"/>
        <end position="995"/>
    </location>
</feature>
<organism evidence="8 9">
    <name type="scientific">Microbotryum silenes-dioicae</name>
    <dbReference type="NCBI Taxonomy" id="796604"/>
    <lineage>
        <taxon>Eukaryota</taxon>
        <taxon>Fungi</taxon>
        <taxon>Dikarya</taxon>
        <taxon>Basidiomycota</taxon>
        <taxon>Pucciniomycotina</taxon>
        <taxon>Microbotryomycetes</taxon>
        <taxon>Microbotryales</taxon>
        <taxon>Microbotryaceae</taxon>
        <taxon>Microbotryum</taxon>
    </lineage>
</organism>
<dbReference type="InterPro" id="IPR003653">
    <property type="entry name" value="Peptidase_C48_C"/>
</dbReference>
<dbReference type="Proteomes" id="UP000249464">
    <property type="component" value="Unassembled WGS sequence"/>
</dbReference>
<evidence type="ECO:0000313" key="8">
    <source>
        <dbReference type="EMBL" id="SGY84857.1"/>
    </source>
</evidence>
<feature type="compositionally biased region" description="Basic and acidic residues" evidence="6">
    <location>
        <begin position="792"/>
        <end position="801"/>
    </location>
</feature>
<feature type="compositionally biased region" description="Low complexity" evidence="6">
    <location>
        <begin position="1160"/>
        <end position="1173"/>
    </location>
</feature>
<feature type="region of interest" description="Disordered" evidence="6">
    <location>
        <begin position="1617"/>
        <end position="1789"/>
    </location>
</feature>
<evidence type="ECO:0000256" key="3">
    <source>
        <dbReference type="ARBA" id="ARBA00022670"/>
    </source>
</evidence>
<feature type="region of interest" description="Disordered" evidence="6">
    <location>
        <begin position="974"/>
        <end position="1038"/>
    </location>
</feature>
<dbReference type="PANTHER" id="PTHR46896:SF3">
    <property type="entry name" value="FI06413P-RELATED"/>
    <property type="match status" value="1"/>
</dbReference>
<keyword evidence="4" id="KW-0833">Ubl conjugation pathway</keyword>
<dbReference type="Pfam" id="PF02902">
    <property type="entry name" value="Peptidase_C48"/>
    <property type="match status" value="2"/>
</dbReference>
<evidence type="ECO:0000256" key="1">
    <source>
        <dbReference type="ARBA" id="ARBA00005234"/>
    </source>
</evidence>
<feature type="region of interest" description="Disordered" evidence="6">
    <location>
        <begin position="1"/>
        <end position="87"/>
    </location>
</feature>
<accession>A0A2X0MHC6</accession>
<dbReference type="STRING" id="796604.A0A2X0MHC6"/>
<feature type="compositionally biased region" description="Polar residues" evidence="6">
    <location>
        <begin position="405"/>
        <end position="417"/>
    </location>
</feature>
<evidence type="ECO:0000256" key="4">
    <source>
        <dbReference type="ARBA" id="ARBA00022786"/>
    </source>
</evidence>
<feature type="compositionally biased region" description="Basic and acidic residues" evidence="6">
    <location>
        <begin position="1779"/>
        <end position="1789"/>
    </location>
</feature>
<dbReference type="GO" id="GO:0070139">
    <property type="term" value="F:SUMO-specific endopeptidase activity"/>
    <property type="evidence" value="ECO:0007669"/>
    <property type="project" value="TreeGrafter"/>
</dbReference>
<feature type="compositionally biased region" description="Polar residues" evidence="6">
    <location>
        <begin position="31"/>
        <end position="41"/>
    </location>
</feature>
<dbReference type="PROSITE" id="PS50600">
    <property type="entry name" value="ULP_PROTEASE"/>
    <property type="match status" value="1"/>
</dbReference>
<dbReference type="PANTHER" id="PTHR46896">
    <property type="entry name" value="SENTRIN-SPECIFIC PROTEASE"/>
    <property type="match status" value="1"/>
</dbReference>